<name>A0A0E9QRQ4_ANGAN</name>
<sequence>MSLLKCFGLLRLAEVKSQFETEN</sequence>
<dbReference type="AlphaFoldDB" id="A0A0E9QRQ4"/>
<proteinExistence type="predicted"/>
<reference evidence="1" key="1">
    <citation type="submission" date="2014-11" db="EMBL/GenBank/DDBJ databases">
        <authorList>
            <person name="Amaro Gonzalez C."/>
        </authorList>
    </citation>
    <scope>NUCLEOTIDE SEQUENCE</scope>
</reference>
<evidence type="ECO:0000313" key="1">
    <source>
        <dbReference type="EMBL" id="JAH19519.1"/>
    </source>
</evidence>
<organism evidence="1">
    <name type="scientific">Anguilla anguilla</name>
    <name type="common">European freshwater eel</name>
    <name type="synonym">Muraena anguilla</name>
    <dbReference type="NCBI Taxonomy" id="7936"/>
    <lineage>
        <taxon>Eukaryota</taxon>
        <taxon>Metazoa</taxon>
        <taxon>Chordata</taxon>
        <taxon>Craniata</taxon>
        <taxon>Vertebrata</taxon>
        <taxon>Euteleostomi</taxon>
        <taxon>Actinopterygii</taxon>
        <taxon>Neopterygii</taxon>
        <taxon>Teleostei</taxon>
        <taxon>Anguilliformes</taxon>
        <taxon>Anguillidae</taxon>
        <taxon>Anguilla</taxon>
    </lineage>
</organism>
<reference evidence="1" key="2">
    <citation type="journal article" date="2015" name="Fish Shellfish Immunol.">
        <title>Early steps in the European eel (Anguilla anguilla)-Vibrio vulnificus interaction in the gills: Role of the RtxA13 toxin.</title>
        <authorList>
            <person name="Callol A."/>
            <person name="Pajuelo D."/>
            <person name="Ebbesson L."/>
            <person name="Teles M."/>
            <person name="MacKenzie S."/>
            <person name="Amaro C."/>
        </authorList>
    </citation>
    <scope>NUCLEOTIDE SEQUENCE</scope>
</reference>
<accession>A0A0E9QRQ4</accession>
<dbReference type="EMBL" id="GBXM01089058">
    <property type="protein sequence ID" value="JAH19519.1"/>
    <property type="molecule type" value="Transcribed_RNA"/>
</dbReference>
<protein>
    <submittedName>
        <fullName evidence="1">Uncharacterized protein</fullName>
    </submittedName>
</protein>